<evidence type="ECO:0000313" key="1">
    <source>
        <dbReference type="EMBL" id="MEK8088236.1"/>
    </source>
</evidence>
<keyword evidence="2" id="KW-1185">Reference proteome</keyword>
<dbReference type="EMBL" id="JBBPCO010000001">
    <property type="protein sequence ID" value="MEK8088236.1"/>
    <property type="molecule type" value="Genomic_DNA"/>
</dbReference>
<sequence>MDQAQEQRLEGLCSRFKEQRDARRWIGYFANLHEGEDALAYRLFGALMRVKMGLMIIAPDREERFEPVYRDSLKYHLQTIRHGRLATSFAPLKTRVYFIETPGMIEAFYPCANFCIPGGTLAGGEVDLVSPIEANCPLILGPAMPESAFKRGLLEAGGAVAANTLEEVVELARPWITDPEDARAHARRAAEWLAKNPQLAGR</sequence>
<gene>
    <name evidence="1" type="ORF">WOB96_00525</name>
</gene>
<keyword evidence="1" id="KW-0808">Transferase</keyword>
<dbReference type="Gene3D" id="3.40.50.2000">
    <property type="entry name" value="Glycogen Phosphorylase B"/>
    <property type="match status" value="1"/>
</dbReference>
<evidence type="ECO:0000313" key="2">
    <source>
        <dbReference type="Proteomes" id="UP001446205"/>
    </source>
</evidence>
<accession>A0ABU9D3U3</accession>
<comment type="caution">
    <text evidence="1">The sequence shown here is derived from an EMBL/GenBank/DDBJ whole genome shotgun (WGS) entry which is preliminary data.</text>
</comment>
<organism evidence="1 2">
    <name type="scientific">Thermithiobacillus plumbiphilus</name>
    <dbReference type="NCBI Taxonomy" id="1729899"/>
    <lineage>
        <taxon>Bacteria</taxon>
        <taxon>Pseudomonadati</taxon>
        <taxon>Pseudomonadota</taxon>
        <taxon>Acidithiobacillia</taxon>
        <taxon>Acidithiobacillales</taxon>
        <taxon>Thermithiobacillaceae</taxon>
        <taxon>Thermithiobacillus</taxon>
    </lineage>
</organism>
<dbReference type="Proteomes" id="UP001446205">
    <property type="component" value="Unassembled WGS sequence"/>
</dbReference>
<protein>
    <submittedName>
        <fullName evidence="1">3-deoxy-D-manno-octulosonic acid transferase</fullName>
    </submittedName>
</protein>
<dbReference type="RefSeq" id="WP_341369302.1">
    <property type="nucleotide sequence ID" value="NZ_JBBPCO010000001.1"/>
</dbReference>
<proteinExistence type="predicted"/>
<reference evidence="1 2" key="1">
    <citation type="submission" date="2024-04" db="EMBL/GenBank/DDBJ databases">
        <authorList>
            <person name="Abashina T."/>
            <person name="Shaikin A."/>
        </authorList>
    </citation>
    <scope>NUCLEOTIDE SEQUENCE [LARGE SCALE GENOMIC DNA]</scope>
    <source>
        <strain evidence="1 2">AAFK</strain>
    </source>
</reference>
<name>A0ABU9D3U3_9PROT</name>
<dbReference type="GO" id="GO:0016740">
    <property type="term" value="F:transferase activity"/>
    <property type="evidence" value="ECO:0007669"/>
    <property type="project" value="UniProtKB-KW"/>
</dbReference>